<dbReference type="AlphaFoldDB" id="A0A7I7STC8"/>
<dbReference type="Gene3D" id="3.20.20.450">
    <property type="entry name" value="EAL domain"/>
    <property type="match status" value="1"/>
</dbReference>
<dbReference type="SUPFAM" id="SSF141868">
    <property type="entry name" value="EAL domain-like"/>
    <property type="match status" value="1"/>
</dbReference>
<accession>A0A7I7STC8</accession>
<dbReference type="PROSITE" id="PS50883">
    <property type="entry name" value="EAL"/>
    <property type="match status" value="1"/>
</dbReference>
<organism evidence="3 4">
    <name type="scientific">Mycolicibacterium sarraceniae</name>
    <dbReference type="NCBI Taxonomy" id="1534348"/>
    <lineage>
        <taxon>Bacteria</taxon>
        <taxon>Bacillati</taxon>
        <taxon>Actinomycetota</taxon>
        <taxon>Actinomycetes</taxon>
        <taxon>Mycobacteriales</taxon>
        <taxon>Mycobacteriaceae</taxon>
        <taxon>Mycolicibacterium</taxon>
    </lineage>
</organism>
<name>A0A7I7STC8_9MYCO</name>
<feature type="region of interest" description="Disordered" evidence="1">
    <location>
        <begin position="50"/>
        <end position="73"/>
    </location>
</feature>
<dbReference type="InterPro" id="IPR035919">
    <property type="entry name" value="EAL_sf"/>
</dbReference>
<evidence type="ECO:0000256" key="1">
    <source>
        <dbReference type="SAM" id="MobiDB-lite"/>
    </source>
</evidence>
<sequence>MPVAVNVFAPAIANAGLPAIIAIDDFGSGYSALSYLRDLPPEEVLPLVTARADGTSTSPLTTPATAPVSTRSS</sequence>
<keyword evidence="4" id="KW-1185">Reference proteome</keyword>
<feature type="compositionally biased region" description="Low complexity" evidence="1">
    <location>
        <begin position="55"/>
        <end position="73"/>
    </location>
</feature>
<dbReference type="InterPro" id="IPR001633">
    <property type="entry name" value="EAL_dom"/>
</dbReference>
<dbReference type="Proteomes" id="UP000466445">
    <property type="component" value="Chromosome"/>
</dbReference>
<feature type="domain" description="EAL" evidence="2">
    <location>
        <begin position="1"/>
        <end position="73"/>
    </location>
</feature>
<dbReference type="EMBL" id="AP022595">
    <property type="protein sequence ID" value="BBY60252.1"/>
    <property type="molecule type" value="Genomic_DNA"/>
</dbReference>
<gene>
    <name evidence="3" type="ORF">MSAR_33880</name>
</gene>
<evidence type="ECO:0000313" key="3">
    <source>
        <dbReference type="EMBL" id="BBY60252.1"/>
    </source>
</evidence>
<evidence type="ECO:0000313" key="4">
    <source>
        <dbReference type="Proteomes" id="UP000466445"/>
    </source>
</evidence>
<dbReference type="KEGG" id="msar:MSAR_33880"/>
<protein>
    <recommendedName>
        <fullName evidence="2">EAL domain-containing protein</fullName>
    </recommendedName>
</protein>
<proteinExistence type="predicted"/>
<reference evidence="3 4" key="1">
    <citation type="journal article" date="2019" name="Emerg. Microbes Infect.">
        <title>Comprehensive subspecies identification of 175 nontuberculous mycobacteria species based on 7547 genomic profiles.</title>
        <authorList>
            <person name="Matsumoto Y."/>
            <person name="Kinjo T."/>
            <person name="Motooka D."/>
            <person name="Nabeya D."/>
            <person name="Jung N."/>
            <person name="Uechi K."/>
            <person name="Horii T."/>
            <person name="Iida T."/>
            <person name="Fujita J."/>
            <person name="Nakamura S."/>
        </authorList>
    </citation>
    <scope>NUCLEOTIDE SEQUENCE [LARGE SCALE GENOMIC DNA]</scope>
    <source>
        <strain evidence="3 4">JCM 30395</strain>
    </source>
</reference>
<evidence type="ECO:0000259" key="2">
    <source>
        <dbReference type="PROSITE" id="PS50883"/>
    </source>
</evidence>